<proteinExistence type="predicted"/>
<protein>
    <submittedName>
        <fullName evidence="2">Phage-associated protein</fullName>
    </submittedName>
</protein>
<name>A0AAE3ZFE9_9ACTN</name>
<feature type="domain" description="Antitoxin SocA-like Panacea" evidence="1">
    <location>
        <begin position="23"/>
        <end position="115"/>
    </location>
</feature>
<dbReference type="AlphaFoldDB" id="A0AAE3ZFE9"/>
<gene>
    <name evidence="2" type="ORF">JOF55_002438</name>
</gene>
<organism evidence="2 3">
    <name type="scientific">Haloactinomyces albus</name>
    <dbReference type="NCBI Taxonomy" id="1352928"/>
    <lineage>
        <taxon>Bacteria</taxon>
        <taxon>Bacillati</taxon>
        <taxon>Actinomycetota</taxon>
        <taxon>Actinomycetes</taxon>
        <taxon>Actinopolysporales</taxon>
        <taxon>Actinopolysporaceae</taxon>
        <taxon>Haloactinomyces</taxon>
    </lineage>
</organism>
<dbReference type="Pfam" id="PF13274">
    <property type="entry name" value="SocA_Panacea"/>
    <property type="match status" value="1"/>
</dbReference>
<evidence type="ECO:0000259" key="1">
    <source>
        <dbReference type="Pfam" id="PF13274"/>
    </source>
</evidence>
<dbReference type="RefSeq" id="WP_310273633.1">
    <property type="nucleotide sequence ID" value="NZ_JAVDXW010000001.1"/>
</dbReference>
<keyword evidence="3" id="KW-1185">Reference proteome</keyword>
<sequence>MATAKDVATYILRERGPMTAMKLQKLVYYSQAWHLVWDEEPLFDERIEAWANGPVVSELYRAHRGRFSLNDDDTLGGDPSALTEGEHETIRIVLDAYGDKSARWLSELTHREAPWREARKQAGLEDGQRGSAIIEQAAMYEFYDGLTAADADTEDV</sequence>
<reference evidence="2" key="1">
    <citation type="submission" date="2023-07" db="EMBL/GenBank/DDBJ databases">
        <title>Sequencing the genomes of 1000 actinobacteria strains.</title>
        <authorList>
            <person name="Klenk H.-P."/>
        </authorList>
    </citation>
    <scope>NUCLEOTIDE SEQUENCE</scope>
    <source>
        <strain evidence="2">DSM 45977</strain>
    </source>
</reference>
<comment type="caution">
    <text evidence="2">The sequence shown here is derived from an EMBL/GenBank/DDBJ whole genome shotgun (WGS) entry which is preliminary data.</text>
</comment>
<evidence type="ECO:0000313" key="2">
    <source>
        <dbReference type="EMBL" id="MDR7302257.1"/>
    </source>
</evidence>
<accession>A0AAE3ZFE9</accession>
<dbReference type="Proteomes" id="UP001180845">
    <property type="component" value="Unassembled WGS sequence"/>
</dbReference>
<dbReference type="InterPro" id="IPR025272">
    <property type="entry name" value="SocA_Panacea"/>
</dbReference>
<dbReference type="EMBL" id="JAVDXW010000001">
    <property type="protein sequence ID" value="MDR7302257.1"/>
    <property type="molecule type" value="Genomic_DNA"/>
</dbReference>
<evidence type="ECO:0000313" key="3">
    <source>
        <dbReference type="Proteomes" id="UP001180845"/>
    </source>
</evidence>